<reference evidence="1" key="2">
    <citation type="submission" date="2017-12" db="EMBL/GenBank/DDBJ databases">
        <authorList>
            <person name="Hurst M.R.H."/>
        </authorList>
    </citation>
    <scope>NUCLEOTIDE SEQUENCE</scope>
    <source>
        <strain evidence="1">CDC 2010K-2159</strain>
        <plasmid evidence="1">pSNE1-2010K-2159</plasmid>
    </source>
</reference>
<keyword evidence="1" id="KW-0614">Plasmid</keyword>
<name>A0A2H4YPP3_SALNE</name>
<dbReference type="RefSeq" id="WP_000131023.1">
    <property type="nucleotide sequence ID" value="NZ_CP025255.1"/>
</dbReference>
<dbReference type="EMBL" id="CP025255">
    <property type="protein sequence ID" value="AUF34826.1"/>
    <property type="molecule type" value="Genomic_DNA"/>
</dbReference>
<accession>A0A2H4YPP3</accession>
<organism evidence="1">
    <name type="scientific">Salmonella enterica subsp. enterica serovar Newport str. CDC 2010K-2159</name>
    <dbReference type="NCBI Taxonomy" id="1454627"/>
    <lineage>
        <taxon>Bacteria</taxon>
        <taxon>Pseudomonadati</taxon>
        <taxon>Pseudomonadota</taxon>
        <taxon>Gammaproteobacteria</taxon>
        <taxon>Enterobacterales</taxon>
        <taxon>Enterobacteriaceae</taxon>
        <taxon>Salmonella</taxon>
    </lineage>
</organism>
<dbReference type="AlphaFoldDB" id="A0A2H4YPP3"/>
<evidence type="ECO:0000313" key="1">
    <source>
        <dbReference type="EMBL" id="AUF34826.1"/>
    </source>
</evidence>
<geneLocation type="plasmid" evidence="1">
    <name>pSNE1-2010K-2159</name>
</geneLocation>
<sequence length="113" mass="13371">MTDLREYGKQIRQFLKLARELQTLNIVEDFENKTLTEIREVLTRRSSPGTGYKDAYPRHGARWEEEEKQHLIALAEAGMLDVDQFAEDYQRRPASVFKYMKKIGLLNKNFNDF</sequence>
<reference evidence="1" key="1">
    <citation type="journal article" date="2016" name="Genome Announc.">
        <title>Chromosome and Plasmids of the Tick-Borne Relapsing Fever Agent Borrelia hermsii.</title>
        <authorList>
            <person name="Barbour A.G."/>
        </authorList>
    </citation>
    <scope>NUCLEOTIDE SEQUENCE</scope>
    <source>
        <strain evidence="1">CDC 2010K-2159</strain>
        <plasmid evidence="1">pSNE1-2010K-2159</plasmid>
    </source>
</reference>
<proteinExistence type="predicted"/>
<protein>
    <submittedName>
        <fullName evidence="1">Uncharacterized protein</fullName>
    </submittedName>
</protein>
<gene>
    <name evidence="1" type="ORF">AW90_49945</name>
</gene>